<name>A0A830ZAF3_9ENTR</name>
<dbReference type="InterPro" id="IPR000644">
    <property type="entry name" value="CBS_dom"/>
</dbReference>
<evidence type="ECO:0000256" key="6">
    <source>
        <dbReference type="ARBA" id="ARBA00022989"/>
    </source>
</evidence>
<dbReference type="InterPro" id="IPR036739">
    <property type="entry name" value="SLC41_membr_dom_sf"/>
</dbReference>
<dbReference type="Gene3D" id="1.10.357.20">
    <property type="entry name" value="SLC41 divalent cation transporters, integral membrane domain"/>
    <property type="match status" value="1"/>
</dbReference>
<dbReference type="SUPFAM" id="SSF161093">
    <property type="entry name" value="MgtE membrane domain-like"/>
    <property type="match status" value="1"/>
</dbReference>
<dbReference type="InterPro" id="IPR006667">
    <property type="entry name" value="SLC41_membr_dom"/>
</dbReference>
<dbReference type="Pfam" id="PF01769">
    <property type="entry name" value="MgtE"/>
    <property type="match status" value="1"/>
</dbReference>
<dbReference type="EMBL" id="CP019445">
    <property type="protein sequence ID" value="APZ07418.1"/>
    <property type="molecule type" value="Genomic_DNA"/>
</dbReference>
<keyword evidence="3" id="KW-0813">Transport</keyword>
<evidence type="ECO:0000256" key="8">
    <source>
        <dbReference type="PROSITE-ProRule" id="PRU00703"/>
    </source>
</evidence>
<evidence type="ECO:0000256" key="7">
    <source>
        <dbReference type="ARBA" id="ARBA00023136"/>
    </source>
</evidence>
<dbReference type="Proteomes" id="UP000187148">
    <property type="component" value="Chromosome"/>
</dbReference>
<feature type="transmembrane region" description="Helical" evidence="9">
    <location>
        <begin position="246"/>
        <end position="267"/>
    </location>
</feature>
<dbReference type="Pfam" id="PF00571">
    <property type="entry name" value="CBS"/>
    <property type="match status" value="1"/>
</dbReference>
<keyword evidence="6 9" id="KW-1133">Transmembrane helix</keyword>
<sequence>MSHIYTHGAHYPEAHQAGDKLAHYMSADFIALSDDLTVEEGRSTFLQQISDDYFPTYVFIVCGAMLRGALPIRALLQEENVAKPITSLMTSDLVHAAPDDTRHETARLIESRGMTLIPVTEHGRLVGCLAEKEIAHLLADEATEDAQRQGATLPLEKSYLEISPVGLWKKRALWLLLLFVAEAYTSSVIQHFEEALESAIALAFFIPLLIGTGGNSGTQITSTLVRAMALGEVRMADMGRVIRKEMTTALMIAVTLAAAGCLRAWMMGIGPEITLIVSLTLLCITLWSAVVSSVIPMVIKRVGIDPAVVSAPFIATLIDGTGLIIYFKIAQYFLGLS</sequence>
<evidence type="ECO:0000256" key="2">
    <source>
        <dbReference type="ARBA" id="ARBA00009749"/>
    </source>
</evidence>
<keyword evidence="7 9" id="KW-0472">Membrane</keyword>
<evidence type="ECO:0000313" key="12">
    <source>
        <dbReference type="Proteomes" id="UP000187148"/>
    </source>
</evidence>
<keyword evidence="5" id="KW-0460">Magnesium</keyword>
<dbReference type="InterPro" id="IPR046342">
    <property type="entry name" value="CBS_dom_sf"/>
</dbReference>
<keyword evidence="4 9" id="KW-0812">Transmembrane</keyword>
<evidence type="ECO:0000256" key="4">
    <source>
        <dbReference type="ARBA" id="ARBA00022692"/>
    </source>
</evidence>
<dbReference type="PROSITE" id="PS51371">
    <property type="entry name" value="CBS"/>
    <property type="match status" value="1"/>
</dbReference>
<accession>A0A830ZAF3</accession>
<dbReference type="GO" id="GO:0016020">
    <property type="term" value="C:membrane"/>
    <property type="evidence" value="ECO:0007669"/>
    <property type="project" value="UniProtKB-SubCell"/>
</dbReference>
<keyword evidence="8" id="KW-0129">CBS domain</keyword>
<dbReference type="KEGG" id="kco:BWI95_21420"/>
<feature type="domain" description="CBS" evidence="10">
    <location>
        <begin position="89"/>
        <end position="144"/>
    </location>
</feature>
<dbReference type="GO" id="GO:0008324">
    <property type="term" value="F:monoatomic cation transmembrane transporter activity"/>
    <property type="evidence" value="ECO:0007669"/>
    <property type="project" value="InterPro"/>
</dbReference>
<feature type="transmembrane region" description="Helical" evidence="9">
    <location>
        <begin position="307"/>
        <end position="327"/>
    </location>
</feature>
<organism evidence="11 12">
    <name type="scientific">Kosakonia cowanii JCM 10956 = DSM 18146</name>
    <dbReference type="NCBI Taxonomy" id="1300165"/>
    <lineage>
        <taxon>Bacteria</taxon>
        <taxon>Pseudomonadati</taxon>
        <taxon>Pseudomonadota</taxon>
        <taxon>Gammaproteobacteria</taxon>
        <taxon>Enterobacterales</taxon>
        <taxon>Enterobacteriaceae</taxon>
        <taxon>Kosakonia</taxon>
    </lineage>
</organism>
<dbReference type="RefSeq" id="WP_076770216.1">
    <property type="nucleotide sequence ID" value="NZ_CP019445.1"/>
</dbReference>
<dbReference type="PANTHER" id="PTHR41394:SF8">
    <property type="entry name" value="MAGNESIUM TRANSPORTER MGTE"/>
    <property type="match status" value="1"/>
</dbReference>
<comment type="subcellular location">
    <subcellularLocation>
        <location evidence="1">Membrane</location>
        <topology evidence="1">Multi-pass membrane protein</topology>
    </subcellularLocation>
</comment>
<evidence type="ECO:0000256" key="3">
    <source>
        <dbReference type="ARBA" id="ARBA00022448"/>
    </source>
</evidence>
<feature type="transmembrane region" description="Helical" evidence="9">
    <location>
        <begin position="172"/>
        <end position="192"/>
    </location>
</feature>
<feature type="transmembrane region" description="Helical" evidence="9">
    <location>
        <begin position="273"/>
        <end position="295"/>
    </location>
</feature>
<feature type="transmembrane region" description="Helical" evidence="9">
    <location>
        <begin position="198"/>
        <end position="225"/>
    </location>
</feature>
<evidence type="ECO:0000256" key="9">
    <source>
        <dbReference type="SAM" id="Phobius"/>
    </source>
</evidence>
<protein>
    <submittedName>
        <fullName evidence="11">Magnesium transporter</fullName>
    </submittedName>
</protein>
<dbReference type="AlphaFoldDB" id="A0A830ZAF3"/>
<proteinExistence type="inferred from homology"/>
<gene>
    <name evidence="11" type="ORF">BWI95_21420</name>
</gene>
<dbReference type="Gene3D" id="3.10.580.10">
    <property type="entry name" value="CBS-domain"/>
    <property type="match status" value="1"/>
</dbReference>
<keyword evidence="12" id="KW-1185">Reference proteome</keyword>
<evidence type="ECO:0000256" key="1">
    <source>
        <dbReference type="ARBA" id="ARBA00004141"/>
    </source>
</evidence>
<dbReference type="PANTHER" id="PTHR41394">
    <property type="entry name" value="MAGNESIUM TRANSPORTER MGTE"/>
    <property type="match status" value="1"/>
</dbReference>
<comment type="similarity">
    <text evidence="2">Belongs to the SLC41A transporter family.</text>
</comment>
<reference evidence="11 12" key="1">
    <citation type="submission" date="2017-01" db="EMBL/GenBank/DDBJ databases">
        <authorList>
            <person name="Cao J.-M."/>
        </authorList>
    </citation>
    <scope>NUCLEOTIDE SEQUENCE [LARGE SCALE GENOMIC DNA]</scope>
    <source>
        <strain evidence="11 12">888-76</strain>
    </source>
</reference>
<evidence type="ECO:0000259" key="10">
    <source>
        <dbReference type="PROSITE" id="PS51371"/>
    </source>
</evidence>
<evidence type="ECO:0000313" key="11">
    <source>
        <dbReference type="EMBL" id="APZ07418.1"/>
    </source>
</evidence>
<evidence type="ECO:0000256" key="5">
    <source>
        <dbReference type="ARBA" id="ARBA00022842"/>
    </source>
</evidence>
<dbReference type="SUPFAM" id="SSF54631">
    <property type="entry name" value="CBS-domain pair"/>
    <property type="match status" value="1"/>
</dbReference>